<dbReference type="InterPro" id="IPR036514">
    <property type="entry name" value="SGNH_hydro_sf"/>
</dbReference>
<dbReference type="SUPFAM" id="SSF52266">
    <property type="entry name" value="SGNH hydrolase"/>
    <property type="match status" value="1"/>
</dbReference>
<dbReference type="STRING" id="659014.SAMN04487996_118181"/>
<feature type="region of interest" description="Disordered" evidence="1">
    <location>
        <begin position="1"/>
        <end position="21"/>
    </location>
</feature>
<sequence>MKMKAFQHTVPGRKSGGEMSRRRFFRQSGAAALSTMLLSSCDNLLDKIIPPKKDNRDKTLAFFGDSLTAGTGGTRPFGEWVGDVFTERPVFSDGINGQVSLSIAVRQGGIPITLSVEGGKFNGAKPVVVTKISTWFLSTWLDEDVYSRTGTLAGVKCTITRKFLPDVGERYLVEPVLRTDTELTAETPAEEPVDTEIPDDSVFELDDATRLRTATQILWYGRNDIGEGKPVDGILSAIKSSIDYITEPRRYLVLGIMLASSEHKGTDGFAKVTALNDELAMLYRDSYVGMTPPTDSEMNDIGFTPTAEDSEDIAKGVFPHRMRAPNPTDQIHLNNFGYKIIANRVVKKIRDLKY</sequence>
<accession>A0A1G7U7G7</accession>
<evidence type="ECO:0000313" key="2">
    <source>
        <dbReference type="EMBL" id="SDG43364.1"/>
    </source>
</evidence>
<dbReference type="EMBL" id="FNAN01000018">
    <property type="protein sequence ID" value="SDG43364.1"/>
    <property type="molecule type" value="Genomic_DNA"/>
</dbReference>
<dbReference type="AlphaFoldDB" id="A0A1G7U7G7"/>
<evidence type="ECO:0000256" key="1">
    <source>
        <dbReference type="SAM" id="MobiDB-lite"/>
    </source>
</evidence>
<organism evidence="2 3">
    <name type="scientific">Dyadobacter soli</name>
    <dbReference type="NCBI Taxonomy" id="659014"/>
    <lineage>
        <taxon>Bacteria</taxon>
        <taxon>Pseudomonadati</taxon>
        <taxon>Bacteroidota</taxon>
        <taxon>Cytophagia</taxon>
        <taxon>Cytophagales</taxon>
        <taxon>Spirosomataceae</taxon>
        <taxon>Dyadobacter</taxon>
    </lineage>
</organism>
<name>A0A1G7U7G7_9BACT</name>
<keyword evidence="3" id="KW-1185">Reference proteome</keyword>
<reference evidence="3" key="1">
    <citation type="submission" date="2016-10" db="EMBL/GenBank/DDBJ databases">
        <authorList>
            <person name="Varghese N."/>
            <person name="Submissions S."/>
        </authorList>
    </citation>
    <scope>NUCLEOTIDE SEQUENCE [LARGE SCALE GENOMIC DNA]</scope>
    <source>
        <strain evidence="3">DSM 25329</strain>
    </source>
</reference>
<proteinExistence type="predicted"/>
<dbReference type="GO" id="GO:0016788">
    <property type="term" value="F:hydrolase activity, acting on ester bonds"/>
    <property type="evidence" value="ECO:0007669"/>
    <property type="project" value="UniProtKB-ARBA"/>
</dbReference>
<dbReference type="Proteomes" id="UP000198748">
    <property type="component" value="Unassembled WGS sequence"/>
</dbReference>
<protein>
    <submittedName>
        <fullName evidence="2">Uncharacterized protein</fullName>
    </submittedName>
</protein>
<dbReference type="RefSeq" id="WP_229212888.1">
    <property type="nucleotide sequence ID" value="NZ_FNAN01000018.1"/>
</dbReference>
<evidence type="ECO:0000313" key="3">
    <source>
        <dbReference type="Proteomes" id="UP000198748"/>
    </source>
</evidence>
<gene>
    <name evidence="2" type="ORF">SAMN04487996_118181</name>
</gene>
<dbReference type="Gene3D" id="3.40.50.1110">
    <property type="entry name" value="SGNH hydrolase"/>
    <property type="match status" value="1"/>
</dbReference>